<accession>A0AAF1BQD7</accession>
<reference evidence="1" key="1">
    <citation type="submission" date="2023-10" db="EMBL/GenBank/DDBJ databases">
        <authorList>
            <person name="Noh H."/>
        </authorList>
    </citation>
    <scope>NUCLEOTIDE SEQUENCE</scope>
    <source>
        <strain evidence="1">DUCC4014</strain>
    </source>
</reference>
<evidence type="ECO:0000313" key="2">
    <source>
        <dbReference type="Proteomes" id="UP000827549"/>
    </source>
</evidence>
<dbReference type="EMBL" id="CP086716">
    <property type="protein sequence ID" value="WOO80818.1"/>
    <property type="molecule type" value="Genomic_DNA"/>
</dbReference>
<gene>
    <name evidence="1" type="ORF">LOC62_03G004346</name>
</gene>
<dbReference type="GeneID" id="87807584"/>
<dbReference type="RefSeq" id="XP_062626850.1">
    <property type="nucleotide sequence ID" value="XM_062770866.1"/>
</dbReference>
<keyword evidence="2" id="KW-1185">Reference proteome</keyword>
<dbReference type="AlphaFoldDB" id="A0AAF1BQD7"/>
<protein>
    <recommendedName>
        <fullName evidence="3">Zinc-ribbon 15 domain-containing protein</fullName>
    </recommendedName>
</protein>
<evidence type="ECO:0000313" key="1">
    <source>
        <dbReference type="EMBL" id="WOO80818.1"/>
    </source>
</evidence>
<proteinExistence type="predicted"/>
<sequence>MSSFSLFGIGGNNPNAKDSAVVNAKTGETAPALPRWERNNSFWDYAAPKRIVQETGTQYGRICPQCGEPSVVGAHEMRVFSLLYVIPIMPMGSRNIWGCGRCGWRQERGKGADPAKQDVPDGVAPVLLEASVAKRAAEVIAGKD</sequence>
<organism evidence="1 2">
    <name type="scientific">Vanrija pseudolonga</name>
    <dbReference type="NCBI Taxonomy" id="143232"/>
    <lineage>
        <taxon>Eukaryota</taxon>
        <taxon>Fungi</taxon>
        <taxon>Dikarya</taxon>
        <taxon>Basidiomycota</taxon>
        <taxon>Agaricomycotina</taxon>
        <taxon>Tremellomycetes</taxon>
        <taxon>Trichosporonales</taxon>
        <taxon>Trichosporonaceae</taxon>
        <taxon>Vanrija</taxon>
    </lineage>
</organism>
<dbReference type="Proteomes" id="UP000827549">
    <property type="component" value="Chromosome 3"/>
</dbReference>
<evidence type="ECO:0008006" key="3">
    <source>
        <dbReference type="Google" id="ProtNLM"/>
    </source>
</evidence>
<name>A0AAF1BQD7_9TREE</name>